<accession>A0AAN9SYB4</accession>
<evidence type="ECO:0000313" key="2">
    <source>
        <dbReference type="Proteomes" id="UP001386955"/>
    </source>
</evidence>
<protein>
    <submittedName>
        <fullName evidence="1">Uncharacterized protein</fullName>
    </submittedName>
</protein>
<proteinExistence type="predicted"/>
<comment type="caution">
    <text evidence="1">The sequence shown here is derived from an EMBL/GenBank/DDBJ whole genome shotgun (WGS) entry which is preliminary data.</text>
</comment>
<organism evidence="1 2">
    <name type="scientific">Psophocarpus tetragonolobus</name>
    <name type="common">Winged bean</name>
    <name type="synonym">Dolichos tetragonolobus</name>
    <dbReference type="NCBI Taxonomy" id="3891"/>
    <lineage>
        <taxon>Eukaryota</taxon>
        <taxon>Viridiplantae</taxon>
        <taxon>Streptophyta</taxon>
        <taxon>Embryophyta</taxon>
        <taxon>Tracheophyta</taxon>
        <taxon>Spermatophyta</taxon>
        <taxon>Magnoliopsida</taxon>
        <taxon>eudicotyledons</taxon>
        <taxon>Gunneridae</taxon>
        <taxon>Pentapetalae</taxon>
        <taxon>rosids</taxon>
        <taxon>fabids</taxon>
        <taxon>Fabales</taxon>
        <taxon>Fabaceae</taxon>
        <taxon>Papilionoideae</taxon>
        <taxon>50 kb inversion clade</taxon>
        <taxon>NPAAA clade</taxon>
        <taxon>indigoferoid/millettioid clade</taxon>
        <taxon>Phaseoleae</taxon>
        <taxon>Psophocarpus</taxon>
    </lineage>
</organism>
<evidence type="ECO:0000313" key="1">
    <source>
        <dbReference type="EMBL" id="KAK7407009.1"/>
    </source>
</evidence>
<sequence>MVMQPIEAQTAWDASPAAKLVSNTPYTAVAETSARAATYFNKWHRFSKSFQIYALFSHRKGELGLGLLFSPQQESGGWCLSLMEGRDFVPDFDSLTVRSLIRLVQVGNRFSRKMEE</sequence>
<reference evidence="1 2" key="1">
    <citation type="submission" date="2024-01" db="EMBL/GenBank/DDBJ databases">
        <title>The genomes of 5 underutilized Papilionoideae crops provide insights into root nodulation and disease resistanc.</title>
        <authorList>
            <person name="Jiang F."/>
        </authorList>
    </citation>
    <scope>NUCLEOTIDE SEQUENCE [LARGE SCALE GENOMIC DNA]</scope>
    <source>
        <strain evidence="1">DUOXIRENSHENG_FW03</strain>
        <tissue evidence="1">Leaves</tissue>
    </source>
</reference>
<name>A0AAN9SYB4_PSOTE</name>
<dbReference type="AlphaFoldDB" id="A0AAN9SYB4"/>
<dbReference type="EMBL" id="JAYMYS010000002">
    <property type="protein sequence ID" value="KAK7407009.1"/>
    <property type="molecule type" value="Genomic_DNA"/>
</dbReference>
<gene>
    <name evidence="1" type="ORF">VNO78_08648</name>
</gene>
<keyword evidence="2" id="KW-1185">Reference proteome</keyword>
<dbReference type="Proteomes" id="UP001386955">
    <property type="component" value="Unassembled WGS sequence"/>
</dbReference>